<dbReference type="KEGG" id="tput:QJT81_21230"/>
<dbReference type="EMBL" id="CP124756">
    <property type="protein sequence ID" value="WGZ94267.1"/>
    <property type="molecule type" value="Genomic_DNA"/>
</dbReference>
<feature type="compositionally biased region" description="Basic and acidic residues" evidence="1">
    <location>
        <begin position="264"/>
        <end position="290"/>
    </location>
</feature>
<sequence length="304" mass="34053">MQVALLKTLKDKTVIRQNKERYVVYFDDSLNLRWEFHADVKDRVNAYACMMEIEHVAALPIDYLSKKHLMAWGKMLAHAISLATMHKVEDATKVAKAAKKFINARAREKARFWWVQASVVCSFLLFFTYAVTLFYLPEQINGVAGINSDEVFLIATAIIFGVIGSQFSVLERLGDIEVDPSAGKTVYWVDAVVRILTGAFAAVVSYAALKSDIILGFLNADTSGTVDNKYFWIVAFISMLSGFSERFVPSLLRKAEEENGNGHVKPEGDTNPKEEQHKPLPQDETSRLETENQTTASTLSKDEG</sequence>
<dbReference type="Proteomes" id="UP001301326">
    <property type="component" value="Chromosome"/>
</dbReference>
<reference evidence="3" key="1">
    <citation type="journal article" date="2023" name="Int. J. Mol. Sci.">
        <title>Metagenomics Revealed a New Genus 'Candidatus Thiocaldithrix dubininis' gen. nov., sp. nov. and a New Species 'Candidatus Thiothrix putei' sp. nov. in the Family Thiotrichaceae, Some Members of Which Have Traits of Both Na+- and H+-Motive Energetics.</title>
        <authorList>
            <person name="Ravin N.V."/>
            <person name="Muntyan M.S."/>
            <person name="Smolyakov D.D."/>
            <person name="Rudenko T.S."/>
            <person name="Beletsky A.V."/>
            <person name="Mardanov A.V."/>
            <person name="Grabovich M.Y."/>
        </authorList>
    </citation>
    <scope>NUCLEOTIDE SEQUENCE</scope>
    <source>
        <strain evidence="3">GKL-02</strain>
    </source>
</reference>
<feature type="transmembrane region" description="Helical" evidence="2">
    <location>
        <begin position="191"/>
        <end position="209"/>
    </location>
</feature>
<gene>
    <name evidence="3" type="ORF">QJT81_21230</name>
</gene>
<proteinExistence type="predicted"/>
<evidence type="ECO:0000256" key="1">
    <source>
        <dbReference type="SAM" id="MobiDB-lite"/>
    </source>
</evidence>
<keyword evidence="2" id="KW-1133">Transmembrane helix</keyword>
<name>A0AA95HBB0_9GAMM</name>
<accession>A0AA95HBB0</accession>
<keyword evidence="2" id="KW-0472">Membrane</keyword>
<feature type="transmembrane region" description="Helical" evidence="2">
    <location>
        <begin position="112"/>
        <end position="136"/>
    </location>
</feature>
<organism evidence="3">
    <name type="scientific">Candidatus Thiothrix putei</name>
    <dbReference type="NCBI Taxonomy" id="3080811"/>
    <lineage>
        <taxon>Bacteria</taxon>
        <taxon>Pseudomonadati</taxon>
        <taxon>Pseudomonadota</taxon>
        <taxon>Gammaproteobacteria</taxon>
        <taxon>Thiotrichales</taxon>
        <taxon>Thiotrichaceae</taxon>
        <taxon>Thiothrix</taxon>
    </lineage>
</organism>
<evidence type="ECO:0000313" key="3">
    <source>
        <dbReference type="EMBL" id="WGZ94267.1"/>
    </source>
</evidence>
<feature type="transmembrane region" description="Helical" evidence="2">
    <location>
        <begin position="151"/>
        <end position="170"/>
    </location>
</feature>
<dbReference type="AlphaFoldDB" id="A0AA95HBB0"/>
<keyword evidence="2" id="KW-0812">Transmembrane</keyword>
<reference evidence="3" key="2">
    <citation type="submission" date="2023-04" db="EMBL/GenBank/DDBJ databases">
        <authorList>
            <person name="Beletskiy A.V."/>
            <person name="Mardanov A.V."/>
            <person name="Ravin N.V."/>
        </authorList>
    </citation>
    <scope>NUCLEOTIDE SEQUENCE</scope>
    <source>
        <strain evidence="3">GKL-02</strain>
    </source>
</reference>
<feature type="region of interest" description="Disordered" evidence="1">
    <location>
        <begin position="257"/>
        <end position="304"/>
    </location>
</feature>
<evidence type="ECO:0000256" key="2">
    <source>
        <dbReference type="SAM" id="Phobius"/>
    </source>
</evidence>
<protein>
    <submittedName>
        <fullName evidence="3">Uncharacterized protein</fullName>
    </submittedName>
</protein>
<feature type="compositionally biased region" description="Polar residues" evidence="1">
    <location>
        <begin position="291"/>
        <end position="304"/>
    </location>
</feature>